<keyword evidence="1" id="KW-0723">Serine/threonine-protein kinase</keyword>
<dbReference type="InterPro" id="IPR036890">
    <property type="entry name" value="HATPase_C_sf"/>
</dbReference>
<evidence type="ECO:0000256" key="2">
    <source>
        <dbReference type="SAM" id="MobiDB-lite"/>
    </source>
</evidence>
<dbReference type="Pfam" id="PF13581">
    <property type="entry name" value="HATPase_c_2"/>
    <property type="match status" value="1"/>
</dbReference>
<accession>A0ABQ2UTU8</accession>
<evidence type="ECO:0000256" key="1">
    <source>
        <dbReference type="ARBA" id="ARBA00022527"/>
    </source>
</evidence>
<dbReference type="EMBL" id="BMRP01000003">
    <property type="protein sequence ID" value="GGU51274.1"/>
    <property type="molecule type" value="Genomic_DNA"/>
</dbReference>
<keyword evidence="5" id="KW-1185">Reference proteome</keyword>
<reference evidence="5" key="1">
    <citation type="journal article" date="2019" name="Int. J. Syst. Evol. Microbiol.">
        <title>The Global Catalogue of Microorganisms (GCM) 10K type strain sequencing project: providing services to taxonomists for standard genome sequencing and annotation.</title>
        <authorList>
            <consortium name="The Broad Institute Genomics Platform"/>
            <consortium name="The Broad Institute Genome Sequencing Center for Infectious Disease"/>
            <person name="Wu L."/>
            <person name="Ma J."/>
        </authorList>
    </citation>
    <scope>NUCLEOTIDE SEQUENCE [LARGE SCALE GENOMIC DNA]</scope>
    <source>
        <strain evidence="5">JCM 3399</strain>
    </source>
</reference>
<dbReference type="PANTHER" id="PTHR35526:SF3">
    <property type="entry name" value="ANTI-SIGMA-F FACTOR RSBW"/>
    <property type="match status" value="1"/>
</dbReference>
<evidence type="ECO:0000313" key="4">
    <source>
        <dbReference type="EMBL" id="GGU51274.1"/>
    </source>
</evidence>
<feature type="region of interest" description="Disordered" evidence="2">
    <location>
        <begin position="1"/>
        <end position="28"/>
    </location>
</feature>
<comment type="caution">
    <text evidence="4">The sequence shown here is derived from an EMBL/GenBank/DDBJ whole genome shotgun (WGS) entry which is preliminary data.</text>
</comment>
<dbReference type="Proteomes" id="UP000654471">
    <property type="component" value="Unassembled WGS sequence"/>
</dbReference>
<dbReference type="SUPFAM" id="SSF55874">
    <property type="entry name" value="ATPase domain of HSP90 chaperone/DNA topoisomerase II/histidine kinase"/>
    <property type="match status" value="1"/>
</dbReference>
<name>A0ABQ2UTU8_9ACTN</name>
<keyword evidence="1" id="KW-0418">Kinase</keyword>
<proteinExistence type="predicted"/>
<dbReference type="InterPro" id="IPR003594">
    <property type="entry name" value="HATPase_dom"/>
</dbReference>
<dbReference type="CDD" id="cd16936">
    <property type="entry name" value="HATPase_RsbW-like"/>
    <property type="match status" value="1"/>
</dbReference>
<feature type="domain" description="Histidine kinase/HSP90-like ATPase" evidence="3">
    <location>
        <begin position="87"/>
        <end position="208"/>
    </location>
</feature>
<evidence type="ECO:0000313" key="5">
    <source>
        <dbReference type="Proteomes" id="UP000654471"/>
    </source>
</evidence>
<evidence type="ECO:0000259" key="3">
    <source>
        <dbReference type="Pfam" id="PF13581"/>
    </source>
</evidence>
<sequence>MHLQRGTADEDISPPEQFGPDLPGRAQPRTPFAEIVMTTHPAEPEHDAFREGAQPVAFPGNGAAHGGWWMPGANGFAACALSGSACTVAEARQFTRTTLQGWRMCPGLAENAVLVVSELVTNALRHGAEQTRRTVNSTYSEPFCHAWLALTRQERSVLCAVSDAGAAAPVLRPQDELAESGRGLHLVDLLSDAWGWTPPDLAGKTVWATVSARG</sequence>
<dbReference type="PANTHER" id="PTHR35526">
    <property type="entry name" value="ANTI-SIGMA-F FACTOR RSBW-RELATED"/>
    <property type="match status" value="1"/>
</dbReference>
<dbReference type="InterPro" id="IPR050267">
    <property type="entry name" value="Anti-sigma-factor_SerPK"/>
</dbReference>
<dbReference type="Gene3D" id="3.30.565.10">
    <property type="entry name" value="Histidine kinase-like ATPase, C-terminal domain"/>
    <property type="match status" value="1"/>
</dbReference>
<keyword evidence="1" id="KW-0808">Transferase</keyword>
<gene>
    <name evidence="4" type="ORF">GCM10010211_14890</name>
</gene>
<organism evidence="4 5">
    <name type="scientific">Streptomyces albospinus</name>
    <dbReference type="NCBI Taxonomy" id="285515"/>
    <lineage>
        <taxon>Bacteria</taxon>
        <taxon>Bacillati</taxon>
        <taxon>Actinomycetota</taxon>
        <taxon>Actinomycetes</taxon>
        <taxon>Kitasatosporales</taxon>
        <taxon>Streptomycetaceae</taxon>
        <taxon>Streptomyces</taxon>
    </lineage>
</organism>
<protein>
    <submittedName>
        <fullName evidence="4">ATPase</fullName>
    </submittedName>
</protein>